<dbReference type="EMBL" id="VWOX01000006">
    <property type="protein sequence ID" value="KAA5543073.1"/>
    <property type="molecule type" value="Genomic_DNA"/>
</dbReference>
<keyword evidence="4 6" id="KW-0067">ATP-binding</keyword>
<protein>
    <submittedName>
        <fullName evidence="10">Protein kinase</fullName>
    </submittedName>
</protein>
<evidence type="ECO:0000313" key="11">
    <source>
        <dbReference type="Proteomes" id="UP000324479"/>
    </source>
</evidence>
<keyword evidence="8" id="KW-0472">Membrane</keyword>
<evidence type="ECO:0000259" key="9">
    <source>
        <dbReference type="PROSITE" id="PS50011"/>
    </source>
</evidence>
<evidence type="ECO:0000256" key="1">
    <source>
        <dbReference type="ARBA" id="ARBA00022679"/>
    </source>
</evidence>
<dbReference type="GO" id="GO:0005524">
    <property type="term" value="F:ATP binding"/>
    <property type="evidence" value="ECO:0007669"/>
    <property type="project" value="UniProtKB-UniRule"/>
</dbReference>
<dbReference type="Pfam" id="PF00069">
    <property type="entry name" value="Pkinase"/>
    <property type="match status" value="1"/>
</dbReference>
<dbReference type="PROSITE" id="PS50005">
    <property type="entry name" value="TPR"/>
    <property type="match status" value="1"/>
</dbReference>
<evidence type="ECO:0000256" key="2">
    <source>
        <dbReference type="ARBA" id="ARBA00022741"/>
    </source>
</evidence>
<dbReference type="PROSITE" id="PS00107">
    <property type="entry name" value="PROTEIN_KINASE_ATP"/>
    <property type="match status" value="1"/>
</dbReference>
<comment type="caution">
    <text evidence="10">The sequence shown here is derived from an EMBL/GenBank/DDBJ whole genome shotgun (WGS) entry which is preliminary data.</text>
</comment>
<dbReference type="InterPro" id="IPR000719">
    <property type="entry name" value="Prot_kinase_dom"/>
</dbReference>
<keyword evidence="8" id="KW-0812">Transmembrane</keyword>
<sequence length="1155" mass="129965">MKVHESHIQTLFFAALDRQAEGDLDGFLRQLDGSDPEMANEVRSLLEAHDRAGRFLATDPRPIDLTSDAATPKLSGRTIGGYQIQEQLGEGGFGVVYRAEQEHPIRRQVALKLIKPGMDSKQVLDRFRAEQKALSMMDHDHIARVLDAGVAENGRPYFVMELVDGVPITKFSCQRNLSTEERLELFVEVCRAVHHAHQKGIIHRDIKPSNLLVTRKDGKPCVKVIDFGIAKALEGDLSEQTIFTQTGQILGTPMYMSPEQAKSPAVDVDTRSDVYSMGIVLYELLSGCKPFDDQNLKHIGLAEAQRIVCETEPAKPSDRLSTVRNQNRTTKSDPARIDLRKLRNTLRGDLDWVVMKAIDKERERRYGSASELADDIDRHLAGQPVMACPPSTIYRTRKLIRRHRVALLATSFVVASMVAGTGFSIWYSFQAKSAQLRAEKSESLANQKHRLLETEQRKLREQQVLLRLEKDKLAQAQQISEENYQLATDAVTELIDRVANNKVLAYPELADFRGELLTSAEEFYSQLIARDARDHQLFLLRARVRRNLHKSADALADLKNAESLAPDSKAVHRELAEFYRMAFDYWSRNPTLALKHAKRLIEIDSNSQAGWYTLAWIHRDGGETDQAVEAMKHAAELSDDPYQRATRLGIALFWEGKFSEAATQYQQAQPDGKMHLLNRLGECYYEMGELERAVEIFSKSIQVNAFHAVAPAGRAAAKLKLGRHLDAADDWELAYDIDPNDFWYLPKIRDALLKADTHQRAIEFLDRRTGKAEVDKGLMDRATADRIRSIGVPELSHAADRLVDRIIEHHRDQGEFSRLKDYLCRVLGEPERALSVFKDLIEEDGYQASAELFGYRGVIKHSYLKQPEGAVPDFEKAIEIQPDAAHPHGRLALALMDLHQPERAFAEASRAIELYHPDTPHWLWQLLAMAAGKNGDYRSALSIAMKFGEGKVNRDDGWAFLRILQALAGEDEAYRKSCKGILTRWGKESGLSPKHIDVFTLTLLPGAIADYEDAIAEARSLVNTEPGNPVFIQVLGAMMLRAGLYQEAEDLLREATQLHAQTSIDAPYGYFLLAITHCRLGQREKAKESLAAGDEATQRLREVDHSADTASVLNTWFMSGVTDQCREEAEKEFRSRFGSSSESDQKTTVANVEAS</sequence>
<gene>
    <name evidence="10" type="ORF">FYK55_12340</name>
</gene>
<dbReference type="GO" id="GO:0004674">
    <property type="term" value="F:protein serine/threonine kinase activity"/>
    <property type="evidence" value="ECO:0007669"/>
    <property type="project" value="TreeGrafter"/>
</dbReference>
<dbReference type="Gene3D" id="3.30.200.20">
    <property type="entry name" value="Phosphorylase Kinase, domain 1"/>
    <property type="match status" value="1"/>
</dbReference>
<keyword evidence="11" id="KW-1185">Reference proteome</keyword>
<dbReference type="AlphaFoldDB" id="A0A5M6D6U0"/>
<dbReference type="PROSITE" id="PS50011">
    <property type="entry name" value="PROTEIN_KINASE_DOM"/>
    <property type="match status" value="1"/>
</dbReference>
<feature type="repeat" description="TPR" evidence="5">
    <location>
        <begin position="674"/>
        <end position="707"/>
    </location>
</feature>
<dbReference type="PROSITE" id="PS50293">
    <property type="entry name" value="TPR_REGION"/>
    <property type="match status" value="1"/>
</dbReference>
<dbReference type="SMART" id="SM00028">
    <property type="entry name" value="TPR"/>
    <property type="match status" value="7"/>
</dbReference>
<dbReference type="SUPFAM" id="SSF48452">
    <property type="entry name" value="TPR-like"/>
    <property type="match status" value="3"/>
</dbReference>
<dbReference type="PANTHER" id="PTHR43289:SF6">
    <property type="entry name" value="SERINE_THREONINE-PROTEIN KINASE NEKL-3"/>
    <property type="match status" value="1"/>
</dbReference>
<dbReference type="CDD" id="cd14014">
    <property type="entry name" value="STKc_PknB_like"/>
    <property type="match status" value="1"/>
</dbReference>
<evidence type="ECO:0000256" key="6">
    <source>
        <dbReference type="PROSITE-ProRule" id="PRU10141"/>
    </source>
</evidence>
<evidence type="ECO:0000256" key="5">
    <source>
        <dbReference type="PROSITE-ProRule" id="PRU00339"/>
    </source>
</evidence>
<keyword evidence="2 6" id="KW-0547">Nucleotide-binding</keyword>
<accession>A0A5M6D6U0</accession>
<reference evidence="10 11" key="1">
    <citation type="submission" date="2019-08" db="EMBL/GenBank/DDBJ databases">
        <authorList>
            <person name="Dhanesh K."/>
            <person name="Kumar G."/>
            <person name="Sasikala C."/>
            <person name="Venkata Ramana C."/>
        </authorList>
    </citation>
    <scope>NUCLEOTIDE SEQUENCE [LARGE SCALE GENOMIC DNA]</scope>
    <source>
        <strain evidence="10 11">JC645</strain>
    </source>
</reference>
<evidence type="ECO:0000256" key="7">
    <source>
        <dbReference type="SAM" id="MobiDB-lite"/>
    </source>
</evidence>
<keyword evidence="3 10" id="KW-0418">Kinase</keyword>
<name>A0A5M6D6U0_9BACT</name>
<organism evidence="10 11">
    <name type="scientific">Roseiconus nitratireducens</name>
    <dbReference type="NCBI Taxonomy" id="2605748"/>
    <lineage>
        <taxon>Bacteria</taxon>
        <taxon>Pseudomonadati</taxon>
        <taxon>Planctomycetota</taxon>
        <taxon>Planctomycetia</taxon>
        <taxon>Pirellulales</taxon>
        <taxon>Pirellulaceae</taxon>
        <taxon>Roseiconus</taxon>
    </lineage>
</organism>
<dbReference type="Pfam" id="PF13181">
    <property type="entry name" value="TPR_8"/>
    <property type="match status" value="2"/>
</dbReference>
<feature type="compositionally biased region" description="Polar residues" evidence="7">
    <location>
        <begin position="1146"/>
        <end position="1155"/>
    </location>
</feature>
<feature type="transmembrane region" description="Helical" evidence="8">
    <location>
        <begin position="405"/>
        <end position="429"/>
    </location>
</feature>
<dbReference type="SMART" id="SM00220">
    <property type="entry name" value="S_TKc"/>
    <property type="match status" value="1"/>
</dbReference>
<evidence type="ECO:0000256" key="3">
    <source>
        <dbReference type="ARBA" id="ARBA00022777"/>
    </source>
</evidence>
<feature type="binding site" evidence="6">
    <location>
        <position position="112"/>
    </location>
    <ligand>
        <name>ATP</name>
        <dbReference type="ChEBI" id="CHEBI:30616"/>
    </ligand>
</feature>
<dbReference type="InterPro" id="IPR011009">
    <property type="entry name" value="Kinase-like_dom_sf"/>
</dbReference>
<keyword evidence="5" id="KW-0802">TPR repeat</keyword>
<dbReference type="Gene3D" id="1.10.510.10">
    <property type="entry name" value="Transferase(Phosphotransferase) domain 1"/>
    <property type="match status" value="1"/>
</dbReference>
<feature type="domain" description="Protein kinase" evidence="9">
    <location>
        <begin position="82"/>
        <end position="386"/>
    </location>
</feature>
<evidence type="ECO:0000256" key="4">
    <source>
        <dbReference type="ARBA" id="ARBA00022840"/>
    </source>
</evidence>
<dbReference type="InterPro" id="IPR019734">
    <property type="entry name" value="TPR_rpt"/>
</dbReference>
<evidence type="ECO:0000313" key="10">
    <source>
        <dbReference type="EMBL" id="KAA5543073.1"/>
    </source>
</evidence>
<dbReference type="PROSITE" id="PS00108">
    <property type="entry name" value="PROTEIN_KINASE_ST"/>
    <property type="match status" value="1"/>
</dbReference>
<dbReference type="SUPFAM" id="SSF56112">
    <property type="entry name" value="Protein kinase-like (PK-like)"/>
    <property type="match status" value="1"/>
</dbReference>
<dbReference type="Gene3D" id="1.25.40.10">
    <property type="entry name" value="Tetratricopeptide repeat domain"/>
    <property type="match status" value="4"/>
</dbReference>
<keyword evidence="1" id="KW-0808">Transferase</keyword>
<dbReference type="InterPro" id="IPR011990">
    <property type="entry name" value="TPR-like_helical_dom_sf"/>
</dbReference>
<dbReference type="InterPro" id="IPR017441">
    <property type="entry name" value="Protein_kinase_ATP_BS"/>
</dbReference>
<keyword evidence="8" id="KW-1133">Transmembrane helix</keyword>
<feature type="region of interest" description="Disordered" evidence="7">
    <location>
        <begin position="1132"/>
        <end position="1155"/>
    </location>
</feature>
<dbReference type="PANTHER" id="PTHR43289">
    <property type="entry name" value="MITOGEN-ACTIVATED PROTEIN KINASE KINASE KINASE 20-RELATED"/>
    <property type="match status" value="1"/>
</dbReference>
<evidence type="ECO:0000256" key="8">
    <source>
        <dbReference type="SAM" id="Phobius"/>
    </source>
</evidence>
<dbReference type="InterPro" id="IPR008271">
    <property type="entry name" value="Ser/Thr_kinase_AS"/>
</dbReference>
<dbReference type="Proteomes" id="UP000324479">
    <property type="component" value="Unassembled WGS sequence"/>
</dbReference>
<proteinExistence type="predicted"/>